<evidence type="ECO:0000313" key="10">
    <source>
        <dbReference type="EMBL" id="SUZ62189.1"/>
    </source>
</evidence>
<dbReference type="AlphaFoldDB" id="A0A381P7E6"/>
<dbReference type="InterPro" id="IPR014014">
    <property type="entry name" value="RNA_helicase_DEAD_Q_motif"/>
</dbReference>
<evidence type="ECO:0000256" key="4">
    <source>
        <dbReference type="ARBA" id="ARBA00022806"/>
    </source>
</evidence>
<dbReference type="GO" id="GO:0003724">
    <property type="term" value="F:RNA helicase activity"/>
    <property type="evidence" value="ECO:0007669"/>
    <property type="project" value="InterPro"/>
</dbReference>
<dbReference type="InterPro" id="IPR014001">
    <property type="entry name" value="Helicase_ATP-bd"/>
</dbReference>
<dbReference type="PANTHER" id="PTHR47959:SF10">
    <property type="entry name" value="ATP-DEPENDENT RNA HELICASE RHLB"/>
    <property type="match status" value="1"/>
</dbReference>
<dbReference type="GO" id="GO:0005524">
    <property type="term" value="F:ATP binding"/>
    <property type="evidence" value="ECO:0007669"/>
    <property type="project" value="UniProtKB-KW"/>
</dbReference>
<keyword evidence="6" id="KW-0694">RNA-binding</keyword>
<organism evidence="10">
    <name type="scientific">marine metagenome</name>
    <dbReference type="NCBI Taxonomy" id="408172"/>
    <lineage>
        <taxon>unclassified sequences</taxon>
        <taxon>metagenomes</taxon>
        <taxon>ecological metagenomes</taxon>
    </lineage>
</organism>
<dbReference type="InterPro" id="IPR023554">
    <property type="entry name" value="RNA_helicase_ATP-dep_RhlB"/>
</dbReference>
<dbReference type="EMBL" id="UINC01000854">
    <property type="protein sequence ID" value="SUZ62189.1"/>
    <property type="molecule type" value="Genomic_DNA"/>
</dbReference>
<dbReference type="PROSITE" id="PS51192">
    <property type="entry name" value="HELICASE_ATP_BIND_1"/>
    <property type="match status" value="1"/>
</dbReference>
<dbReference type="CDD" id="cd00268">
    <property type="entry name" value="DEADc"/>
    <property type="match status" value="1"/>
</dbReference>
<dbReference type="GO" id="GO:0016787">
    <property type="term" value="F:hydrolase activity"/>
    <property type="evidence" value="ECO:0007669"/>
    <property type="project" value="UniProtKB-KW"/>
</dbReference>
<dbReference type="Pfam" id="PF00271">
    <property type="entry name" value="Helicase_C"/>
    <property type="match status" value="1"/>
</dbReference>
<evidence type="ECO:0008006" key="11">
    <source>
        <dbReference type="Google" id="ProtNLM"/>
    </source>
</evidence>
<dbReference type="Pfam" id="PF00270">
    <property type="entry name" value="DEAD"/>
    <property type="match status" value="1"/>
</dbReference>
<dbReference type="CDD" id="cd18787">
    <property type="entry name" value="SF2_C_DEAD"/>
    <property type="match status" value="1"/>
</dbReference>
<dbReference type="PROSITE" id="PS51195">
    <property type="entry name" value="Q_MOTIF"/>
    <property type="match status" value="1"/>
</dbReference>
<evidence type="ECO:0000256" key="1">
    <source>
        <dbReference type="ARBA" id="ARBA00022490"/>
    </source>
</evidence>
<dbReference type="InterPro" id="IPR000629">
    <property type="entry name" value="RNA-helicase_DEAD-box_CS"/>
</dbReference>
<protein>
    <recommendedName>
        <fullName evidence="11">ATP-dependent RNA helicase RhlB</fullName>
    </recommendedName>
</protein>
<dbReference type="PROSITE" id="PS51194">
    <property type="entry name" value="HELICASE_CTER"/>
    <property type="match status" value="1"/>
</dbReference>
<evidence type="ECO:0000256" key="6">
    <source>
        <dbReference type="ARBA" id="ARBA00022884"/>
    </source>
</evidence>
<dbReference type="PANTHER" id="PTHR47959">
    <property type="entry name" value="ATP-DEPENDENT RNA HELICASE RHLE-RELATED"/>
    <property type="match status" value="1"/>
</dbReference>
<dbReference type="SMART" id="SM00490">
    <property type="entry name" value="HELICc"/>
    <property type="match status" value="1"/>
</dbReference>
<gene>
    <name evidence="10" type="ORF">METZ01_LOCUS15043</name>
</gene>
<keyword evidence="1" id="KW-0963">Cytoplasm</keyword>
<keyword evidence="4" id="KW-0347">Helicase</keyword>
<dbReference type="InterPro" id="IPR050079">
    <property type="entry name" value="DEAD_box_RNA_helicase"/>
</dbReference>
<evidence type="ECO:0000259" key="9">
    <source>
        <dbReference type="PROSITE" id="PS51195"/>
    </source>
</evidence>
<reference evidence="10" key="1">
    <citation type="submission" date="2018-05" db="EMBL/GenBank/DDBJ databases">
        <authorList>
            <person name="Lanie J.A."/>
            <person name="Ng W.-L."/>
            <person name="Kazmierczak K.M."/>
            <person name="Andrzejewski T.M."/>
            <person name="Davidsen T.M."/>
            <person name="Wayne K.J."/>
            <person name="Tettelin H."/>
            <person name="Glass J.I."/>
            <person name="Rusch D."/>
            <person name="Podicherti R."/>
            <person name="Tsui H.-C.T."/>
            <person name="Winkler M.E."/>
        </authorList>
    </citation>
    <scope>NUCLEOTIDE SEQUENCE</scope>
</reference>
<dbReference type="HAMAP" id="MF_00661">
    <property type="entry name" value="DEAD_helicase_RhlB"/>
    <property type="match status" value="1"/>
</dbReference>
<dbReference type="InterPro" id="IPR011545">
    <property type="entry name" value="DEAD/DEAH_box_helicase_dom"/>
</dbReference>
<dbReference type="PROSITE" id="PS00039">
    <property type="entry name" value="DEAD_ATP_HELICASE"/>
    <property type="match status" value="1"/>
</dbReference>
<evidence type="ECO:0000256" key="3">
    <source>
        <dbReference type="ARBA" id="ARBA00022801"/>
    </source>
</evidence>
<evidence type="ECO:0000256" key="2">
    <source>
        <dbReference type="ARBA" id="ARBA00022741"/>
    </source>
</evidence>
<evidence type="ECO:0000259" key="7">
    <source>
        <dbReference type="PROSITE" id="PS51192"/>
    </source>
</evidence>
<dbReference type="Gene3D" id="3.40.50.300">
    <property type="entry name" value="P-loop containing nucleotide triphosphate hydrolases"/>
    <property type="match status" value="2"/>
</dbReference>
<feature type="domain" description="DEAD-box RNA helicase Q" evidence="9">
    <location>
        <begin position="8"/>
        <end position="36"/>
    </location>
</feature>
<accession>A0A381P7E6</accession>
<name>A0A381P7E6_9ZZZZ</name>
<proteinExistence type="inferred from homology"/>
<evidence type="ECO:0000256" key="5">
    <source>
        <dbReference type="ARBA" id="ARBA00022840"/>
    </source>
</evidence>
<sequence length="386" mass="42980">MHDNDEVLTFAEFALPPTITAAIDDLGFTHCTPIQGAVLPYSLSDYDVTGQAQTGTGKTAAFLITILTQQVEFPTEKSGPVGTPRALVLAPTRELALQIEADARDLSRHMHAHVVCVVGGMDFDRQQQQLERRPVDILVATPGRLIDFCNRRIVSLREVEVLVIDEADRMLDMGFIPDVRRIVYQTPKKRDRQTLFFSATFNDDVMNLADQWTIDPMHVVIQPEHVAVDSVDQRFWHTSKADKAGTLVQFIQHKRPSHTLVFVNRRDQARHLVSHLNRQGIECEGLAGDIPQRKRLATLNRFKEGKTNLVVATDVAGRGLHVEGISHVINYDLPDDAEDYVHRIGRTGRAGASGISISFVSEDDAFNLPAIEAFIGEAIVCTHPDL</sequence>
<dbReference type="SMART" id="SM00487">
    <property type="entry name" value="DEXDc"/>
    <property type="match status" value="1"/>
</dbReference>
<feature type="domain" description="Helicase C-terminal" evidence="8">
    <location>
        <begin position="246"/>
        <end position="386"/>
    </location>
</feature>
<dbReference type="InterPro" id="IPR027417">
    <property type="entry name" value="P-loop_NTPase"/>
</dbReference>
<dbReference type="InterPro" id="IPR001650">
    <property type="entry name" value="Helicase_C-like"/>
</dbReference>
<keyword evidence="5" id="KW-0067">ATP-binding</keyword>
<feature type="domain" description="Helicase ATP-binding" evidence="7">
    <location>
        <begin position="39"/>
        <end position="219"/>
    </location>
</feature>
<dbReference type="SUPFAM" id="SSF52540">
    <property type="entry name" value="P-loop containing nucleoside triphosphate hydrolases"/>
    <property type="match status" value="1"/>
</dbReference>
<dbReference type="GO" id="GO:0003723">
    <property type="term" value="F:RNA binding"/>
    <property type="evidence" value="ECO:0007669"/>
    <property type="project" value="UniProtKB-KW"/>
</dbReference>
<keyword evidence="2" id="KW-0547">Nucleotide-binding</keyword>
<dbReference type="InterPro" id="IPR044742">
    <property type="entry name" value="DEAD/DEAH_RhlB"/>
</dbReference>
<keyword evidence="3" id="KW-0378">Hydrolase</keyword>
<dbReference type="GO" id="GO:0005829">
    <property type="term" value="C:cytosol"/>
    <property type="evidence" value="ECO:0007669"/>
    <property type="project" value="TreeGrafter"/>
</dbReference>
<evidence type="ECO:0000259" key="8">
    <source>
        <dbReference type="PROSITE" id="PS51194"/>
    </source>
</evidence>